<organism evidence="1 2">
    <name type="scientific">Catharanthus roseus</name>
    <name type="common">Madagascar periwinkle</name>
    <name type="synonym">Vinca rosea</name>
    <dbReference type="NCBI Taxonomy" id="4058"/>
    <lineage>
        <taxon>Eukaryota</taxon>
        <taxon>Viridiplantae</taxon>
        <taxon>Streptophyta</taxon>
        <taxon>Embryophyta</taxon>
        <taxon>Tracheophyta</taxon>
        <taxon>Spermatophyta</taxon>
        <taxon>Magnoliopsida</taxon>
        <taxon>eudicotyledons</taxon>
        <taxon>Gunneridae</taxon>
        <taxon>Pentapetalae</taxon>
        <taxon>asterids</taxon>
        <taxon>lamiids</taxon>
        <taxon>Gentianales</taxon>
        <taxon>Apocynaceae</taxon>
        <taxon>Rauvolfioideae</taxon>
        <taxon>Vinceae</taxon>
        <taxon>Catharanthinae</taxon>
        <taxon>Catharanthus</taxon>
    </lineage>
</organism>
<dbReference type="EMBL" id="CM044701">
    <property type="protein sequence ID" value="KAI5681392.1"/>
    <property type="molecule type" value="Genomic_DNA"/>
</dbReference>
<protein>
    <submittedName>
        <fullName evidence="1">Uncharacterized protein</fullName>
    </submittedName>
</protein>
<reference evidence="2" key="1">
    <citation type="journal article" date="2023" name="Nat. Plants">
        <title>Single-cell RNA sequencing provides a high-resolution roadmap for understanding the multicellular compartmentation of specialized metabolism.</title>
        <authorList>
            <person name="Sun S."/>
            <person name="Shen X."/>
            <person name="Li Y."/>
            <person name="Li Y."/>
            <person name="Wang S."/>
            <person name="Li R."/>
            <person name="Zhang H."/>
            <person name="Shen G."/>
            <person name="Guo B."/>
            <person name="Wei J."/>
            <person name="Xu J."/>
            <person name="St-Pierre B."/>
            <person name="Chen S."/>
            <person name="Sun C."/>
        </authorList>
    </citation>
    <scope>NUCLEOTIDE SEQUENCE [LARGE SCALE GENOMIC DNA]</scope>
</reference>
<keyword evidence="2" id="KW-1185">Reference proteome</keyword>
<accession>A0ACC0C936</accession>
<evidence type="ECO:0000313" key="2">
    <source>
        <dbReference type="Proteomes" id="UP001060085"/>
    </source>
</evidence>
<gene>
    <name evidence="1" type="ORF">M9H77_02619</name>
</gene>
<name>A0ACC0C936_CATRO</name>
<evidence type="ECO:0000313" key="1">
    <source>
        <dbReference type="EMBL" id="KAI5681392.1"/>
    </source>
</evidence>
<dbReference type="Proteomes" id="UP001060085">
    <property type="component" value="Linkage Group LG01"/>
</dbReference>
<sequence length="86" mass="9601">MVLHLGWAVPAITSSVYSELLPNENRVLDSFKEKMNKFPVLFVTCLFSGFCVTWICGLLILDISSSCGHRRKAGSVRLVRGTKLKD</sequence>
<comment type="caution">
    <text evidence="1">The sequence shown here is derived from an EMBL/GenBank/DDBJ whole genome shotgun (WGS) entry which is preliminary data.</text>
</comment>
<proteinExistence type="predicted"/>